<accession>A0A9W8B5D6</accession>
<evidence type="ECO:0000256" key="5">
    <source>
        <dbReference type="ARBA" id="ARBA00023163"/>
    </source>
</evidence>
<feature type="domain" description="GATA-type" evidence="8">
    <location>
        <begin position="343"/>
        <end position="373"/>
    </location>
</feature>
<dbReference type="PANTHER" id="PTHR47172">
    <property type="entry name" value="OS01G0976800 PROTEIN"/>
    <property type="match status" value="1"/>
</dbReference>
<dbReference type="Gene3D" id="3.30.50.10">
    <property type="entry name" value="Erythroid Transcription Factor GATA-1, subunit A"/>
    <property type="match status" value="1"/>
</dbReference>
<dbReference type="SUPFAM" id="SSF57716">
    <property type="entry name" value="Glucocorticoid receptor-like (DNA-binding domain)"/>
    <property type="match status" value="1"/>
</dbReference>
<keyword evidence="4" id="KW-0805">Transcription regulation</keyword>
<dbReference type="SMART" id="SM00401">
    <property type="entry name" value="ZnF_GATA"/>
    <property type="match status" value="1"/>
</dbReference>
<dbReference type="PROSITE" id="PS50114">
    <property type="entry name" value="GATA_ZN_FINGER_2"/>
    <property type="match status" value="1"/>
</dbReference>
<evidence type="ECO:0000256" key="1">
    <source>
        <dbReference type="ARBA" id="ARBA00022723"/>
    </source>
</evidence>
<dbReference type="PROSITE" id="PS00344">
    <property type="entry name" value="GATA_ZN_FINGER_1"/>
    <property type="match status" value="1"/>
</dbReference>
<keyword evidence="10" id="KW-1185">Reference proteome</keyword>
<evidence type="ECO:0000256" key="4">
    <source>
        <dbReference type="ARBA" id="ARBA00023015"/>
    </source>
</evidence>
<keyword evidence="1" id="KW-0479">Metal-binding</keyword>
<feature type="region of interest" description="Disordered" evidence="7">
    <location>
        <begin position="437"/>
        <end position="522"/>
    </location>
</feature>
<reference evidence="9" key="1">
    <citation type="submission" date="2022-07" db="EMBL/GenBank/DDBJ databases">
        <title>Phylogenomic reconstructions and comparative analyses of Kickxellomycotina fungi.</title>
        <authorList>
            <person name="Reynolds N.K."/>
            <person name="Stajich J.E."/>
            <person name="Barry K."/>
            <person name="Grigoriev I.V."/>
            <person name="Crous P."/>
            <person name="Smith M.E."/>
        </authorList>
    </citation>
    <scope>NUCLEOTIDE SEQUENCE</scope>
    <source>
        <strain evidence="9">RSA 567</strain>
    </source>
</reference>
<evidence type="ECO:0000256" key="2">
    <source>
        <dbReference type="ARBA" id="ARBA00022771"/>
    </source>
</evidence>
<dbReference type="Pfam" id="PF00320">
    <property type="entry name" value="GATA"/>
    <property type="match status" value="1"/>
</dbReference>
<dbReference type="PANTHER" id="PTHR47172:SF24">
    <property type="entry name" value="GATA ZINC FINGER DOMAIN-CONTAINING PROTEIN 14-RELATED"/>
    <property type="match status" value="1"/>
</dbReference>
<evidence type="ECO:0000259" key="8">
    <source>
        <dbReference type="PROSITE" id="PS50114"/>
    </source>
</evidence>
<proteinExistence type="predicted"/>
<name>A0A9W8B5D6_9FUNG</name>
<keyword evidence="3" id="KW-0862">Zinc</keyword>
<feature type="non-terminal residue" evidence="9">
    <location>
        <position position="522"/>
    </location>
</feature>
<feature type="compositionally biased region" description="Basic and acidic residues" evidence="7">
    <location>
        <begin position="490"/>
        <end position="501"/>
    </location>
</feature>
<feature type="compositionally biased region" description="Polar residues" evidence="7">
    <location>
        <begin position="1"/>
        <end position="21"/>
    </location>
</feature>
<comment type="caution">
    <text evidence="9">The sequence shown here is derived from an EMBL/GenBank/DDBJ whole genome shotgun (WGS) entry which is preliminary data.</text>
</comment>
<keyword evidence="5" id="KW-0804">Transcription</keyword>
<evidence type="ECO:0000256" key="6">
    <source>
        <dbReference type="PROSITE-ProRule" id="PRU00094"/>
    </source>
</evidence>
<feature type="region of interest" description="Disordered" evidence="7">
    <location>
        <begin position="161"/>
        <end position="218"/>
    </location>
</feature>
<dbReference type="InterPro" id="IPR000679">
    <property type="entry name" value="Znf_GATA"/>
</dbReference>
<evidence type="ECO:0000256" key="3">
    <source>
        <dbReference type="ARBA" id="ARBA00022833"/>
    </source>
</evidence>
<dbReference type="OrthoDB" id="2162994at2759"/>
<dbReference type="EMBL" id="JANBQB010000396">
    <property type="protein sequence ID" value="KAJ1976834.1"/>
    <property type="molecule type" value="Genomic_DNA"/>
</dbReference>
<gene>
    <name evidence="9" type="ORF">H4R34_003823</name>
</gene>
<feature type="region of interest" description="Disordered" evidence="7">
    <location>
        <begin position="1"/>
        <end position="133"/>
    </location>
</feature>
<feature type="compositionally biased region" description="Polar residues" evidence="7">
    <location>
        <begin position="202"/>
        <end position="212"/>
    </location>
</feature>
<dbReference type="Proteomes" id="UP001151582">
    <property type="component" value="Unassembled WGS sequence"/>
</dbReference>
<evidence type="ECO:0000256" key="7">
    <source>
        <dbReference type="SAM" id="MobiDB-lite"/>
    </source>
</evidence>
<evidence type="ECO:0000313" key="9">
    <source>
        <dbReference type="EMBL" id="KAJ1976834.1"/>
    </source>
</evidence>
<dbReference type="GO" id="GO:0008270">
    <property type="term" value="F:zinc ion binding"/>
    <property type="evidence" value="ECO:0007669"/>
    <property type="project" value="UniProtKB-KW"/>
</dbReference>
<evidence type="ECO:0000313" key="10">
    <source>
        <dbReference type="Proteomes" id="UP001151582"/>
    </source>
</evidence>
<protein>
    <recommendedName>
        <fullName evidence="8">GATA-type domain-containing protein</fullName>
    </recommendedName>
</protein>
<feature type="compositionally biased region" description="Low complexity" evidence="7">
    <location>
        <begin position="79"/>
        <end position="96"/>
    </location>
</feature>
<dbReference type="GO" id="GO:0006355">
    <property type="term" value="P:regulation of DNA-templated transcription"/>
    <property type="evidence" value="ECO:0007669"/>
    <property type="project" value="InterPro"/>
</dbReference>
<dbReference type="AlphaFoldDB" id="A0A9W8B5D6"/>
<feature type="compositionally biased region" description="Polar residues" evidence="7">
    <location>
        <begin position="463"/>
        <end position="481"/>
    </location>
</feature>
<keyword evidence="2 6" id="KW-0863">Zinc-finger</keyword>
<organism evidence="9 10">
    <name type="scientific">Dimargaris verticillata</name>
    <dbReference type="NCBI Taxonomy" id="2761393"/>
    <lineage>
        <taxon>Eukaryota</taxon>
        <taxon>Fungi</taxon>
        <taxon>Fungi incertae sedis</taxon>
        <taxon>Zoopagomycota</taxon>
        <taxon>Kickxellomycotina</taxon>
        <taxon>Dimargaritomycetes</taxon>
        <taxon>Dimargaritales</taxon>
        <taxon>Dimargaritaceae</taxon>
        <taxon>Dimargaris</taxon>
    </lineage>
</organism>
<dbReference type="InterPro" id="IPR013088">
    <property type="entry name" value="Znf_NHR/GATA"/>
</dbReference>
<dbReference type="GO" id="GO:0043565">
    <property type="term" value="F:sequence-specific DNA binding"/>
    <property type="evidence" value="ECO:0007669"/>
    <property type="project" value="InterPro"/>
</dbReference>
<dbReference type="CDD" id="cd00202">
    <property type="entry name" value="ZnF_GATA"/>
    <property type="match status" value="1"/>
</dbReference>
<sequence length="522" mass="55934">MELQNYSQPPSSGNSHPTRSPQLPPFTGAHHPPPHPSSYSSDGSGLPLTPKSGGSFFHSRRPSKPSLPPLSCISAAALPATPGTSSTFPGTPSFASHHLPPQPSPVYPQSASLPAPRAAHPPPSPYGTSVDHGALHHAYPARPVRTAPLFPSNSPMTPSYAPYGSSSVPNTPGHPGAPLHSPYPPSAFHYRRPSPVPEEVRTASTSGHSKSLPSAPGLYDDQVNKFRVHTIDGHAIAHRSPKHGVELRRAYELCQAVLQFSSHYMEALAKQSQPHPTLEAIDDMVQRSSDILQIFVDIRNDLSRPQSEDEAMQYIRNKRTMLAPTRAKYRKRTRKSGLATPGRCHSCNISETPEWRRGPDGARTLCNACGLHYAKLTKKRAQEAAKLLENSDLGNVQVKAEDAEGGPATPAYDGKDLVAISALITKPVTMEEVKAAAHGERVTSKQSLAYPPPATAHGYDPSPTYSAGQRRSPSASSNGTGASRRPLGRAGERSPMSDHHPSPSSPYRSYPSPHLAARGADP</sequence>